<dbReference type="InterPro" id="IPR010870">
    <property type="entry name" value="Porin_O/P"/>
</dbReference>
<protein>
    <submittedName>
        <fullName evidence="2">Porin</fullName>
    </submittedName>
</protein>
<keyword evidence="3" id="KW-1185">Reference proteome</keyword>
<dbReference type="EMBL" id="JBHSKT010000006">
    <property type="protein sequence ID" value="MFC5271213.1"/>
    <property type="molecule type" value="Genomic_DNA"/>
</dbReference>
<feature type="signal peptide" evidence="1">
    <location>
        <begin position="1"/>
        <end position="34"/>
    </location>
</feature>
<accession>A0ABW0ED72</accession>
<comment type="caution">
    <text evidence="2">The sequence shown here is derived from an EMBL/GenBank/DDBJ whole genome shotgun (WGS) entry which is preliminary data.</text>
</comment>
<dbReference type="InterPro" id="IPR023614">
    <property type="entry name" value="Porin_dom_sf"/>
</dbReference>
<keyword evidence="1" id="KW-0732">Signal</keyword>
<evidence type="ECO:0000313" key="2">
    <source>
        <dbReference type="EMBL" id="MFC5271213.1"/>
    </source>
</evidence>
<dbReference type="Gene3D" id="2.40.160.10">
    <property type="entry name" value="Porin"/>
    <property type="match status" value="1"/>
</dbReference>
<proteinExistence type="predicted"/>
<dbReference type="Pfam" id="PF07396">
    <property type="entry name" value="Porin_O_P"/>
    <property type="match status" value="1"/>
</dbReference>
<dbReference type="SUPFAM" id="SSF56935">
    <property type="entry name" value="Porins"/>
    <property type="match status" value="1"/>
</dbReference>
<evidence type="ECO:0000256" key="1">
    <source>
        <dbReference type="SAM" id="SignalP"/>
    </source>
</evidence>
<sequence>MFSPACQFVARNLRNFICFSILIAFVLISGNATAQVMPPALKDSLRTAPSPDNIKPKPVVLPKWYQNISLRGYTQIRYNRLLETNSKLKSEYDKSIGEKSGFLIRRARLVFSGSVSDRVYIYIQPDLATTPSGSSSIHFAQLRDAYFDLALDSAKAFRFRVGQSKIPFGFENMQSSSNRLTLDRADALNSGIPNERDLGVMFYWAPAKIRKRFSELTNSTLKGSGDYGVFGLGIYNGQTANKAEANDNLNVVARLSYPIAFKNGQVIEPGIQAYTGMYTVTADQLSSTAIKGGNFTDHRAAASFILYPKPFGFQAEYNVGKGPQFDPETKTIKLKSLHGGYAQAMYHLKVKNQRIIPFVKVQYYEGGKKNELDARFTKMHETELGVEWQPVPAFELTAQYSLTDRLNKDGKNLNNHQAGNFLRLQAQFNY</sequence>
<organism evidence="2 3">
    <name type="scientific">Adhaeribacter terreus</name>
    <dbReference type="NCBI Taxonomy" id="529703"/>
    <lineage>
        <taxon>Bacteria</taxon>
        <taxon>Pseudomonadati</taxon>
        <taxon>Bacteroidota</taxon>
        <taxon>Cytophagia</taxon>
        <taxon>Cytophagales</taxon>
        <taxon>Hymenobacteraceae</taxon>
        <taxon>Adhaeribacter</taxon>
    </lineage>
</organism>
<dbReference type="Proteomes" id="UP001596161">
    <property type="component" value="Unassembled WGS sequence"/>
</dbReference>
<name>A0ABW0ED72_9BACT</name>
<gene>
    <name evidence="2" type="ORF">ACFPIB_11370</name>
</gene>
<evidence type="ECO:0000313" key="3">
    <source>
        <dbReference type="Proteomes" id="UP001596161"/>
    </source>
</evidence>
<feature type="chain" id="PRO_5046635207" evidence="1">
    <location>
        <begin position="35"/>
        <end position="430"/>
    </location>
</feature>
<reference evidence="3" key="1">
    <citation type="journal article" date="2019" name="Int. J. Syst. Evol. Microbiol.">
        <title>The Global Catalogue of Microorganisms (GCM) 10K type strain sequencing project: providing services to taxonomists for standard genome sequencing and annotation.</title>
        <authorList>
            <consortium name="The Broad Institute Genomics Platform"/>
            <consortium name="The Broad Institute Genome Sequencing Center for Infectious Disease"/>
            <person name="Wu L."/>
            <person name="Ma J."/>
        </authorList>
    </citation>
    <scope>NUCLEOTIDE SEQUENCE [LARGE SCALE GENOMIC DNA]</scope>
    <source>
        <strain evidence="3">KACC 12602</strain>
    </source>
</reference>
<dbReference type="RefSeq" id="WP_378017580.1">
    <property type="nucleotide sequence ID" value="NZ_JBHSKT010000006.1"/>
</dbReference>